<evidence type="ECO:0000313" key="2">
    <source>
        <dbReference type="Proteomes" id="UP001499924"/>
    </source>
</evidence>
<dbReference type="EMBL" id="BAAAVV010000001">
    <property type="protein sequence ID" value="GAA3154273.1"/>
    <property type="molecule type" value="Genomic_DNA"/>
</dbReference>
<name>A0ABP6NNZ3_9ACTN</name>
<organism evidence="1 2">
    <name type="scientific">Blastococcus jejuensis</name>
    <dbReference type="NCBI Taxonomy" id="351224"/>
    <lineage>
        <taxon>Bacteria</taxon>
        <taxon>Bacillati</taxon>
        <taxon>Actinomycetota</taxon>
        <taxon>Actinomycetes</taxon>
        <taxon>Geodermatophilales</taxon>
        <taxon>Geodermatophilaceae</taxon>
        <taxon>Blastococcus</taxon>
    </lineage>
</organism>
<accession>A0ABP6NNZ3</accession>
<sequence length="768" mass="81232">MSTPVRPRRRRARSAVVVLALLAGMVMWVGGGERGATAAIAADFDPGNIISDSVFFNPAAMSDGEIQTFLNARGANCVAGEEACLKDYTTTTTERPADGLCLGYQGGLVHSAAQIIGGVARSCGINPQVLMVLLEKEQGLVSRTKPTTRKYREAAGYACPDTAPCDPRYAGFFNQLYSAAWRYQDYAARPGSFRHKAGQVNNVYFHPEIQRCGSSPLYIANQATAGLYNYTPYQPNDAAMNNLYGEGDSCSAYGNRNFWRIFTDWFGDPRAGSHLVRTVDNPAVYVVSGVNKYLIEDLATMQALSPLGAVGYVSQQYLDRRATVSRMSRVVVSPGGSVYFIDAGIKLPFGSCAQVAEFGASCDSLVRLEQPLIDAFHSGPPITPLYRTTSGKAFYVTGGVKREVVDDAALTAAGLPTSGVQLLESGLGYLPYGVPVTRPGVVLQNRSTGAVTLSVTGGFSTVSEAVRAATALSALPVRRLDDASMRRLSVSSALGAIVKESGGSRVYLLTETGKKQITEPRMLPSSPPEVGAAVLGYFPDAGTISGTGFIKGSASGAVYVLHEGRRRVVSSWSDLLALNGGNPSPSILSIDQRLADLLPVGPAQLGPGALVHSPRSAAVFFVNGRDELIPVWSFSTTGELGANRVVRVADADVDAYAVRGSGMTTAVECSGTRYLGLGGKLYQVGPDVAAHYNLSYTTLDAQACAALPKAGALTRFLRADSGAIYYVENGVKRPIRSYPGYVALGGTSANTIQTSDFALSLIPTGPAW</sequence>
<dbReference type="RefSeq" id="WP_344686583.1">
    <property type="nucleotide sequence ID" value="NZ_BAAAVV010000001.1"/>
</dbReference>
<dbReference type="Proteomes" id="UP001499924">
    <property type="component" value="Unassembled WGS sequence"/>
</dbReference>
<protein>
    <recommendedName>
        <fullName evidence="3">LVIVD repeat-containing protein</fullName>
    </recommendedName>
</protein>
<proteinExistence type="predicted"/>
<evidence type="ECO:0008006" key="3">
    <source>
        <dbReference type="Google" id="ProtNLM"/>
    </source>
</evidence>
<gene>
    <name evidence="1" type="ORF">GCM10010531_01640</name>
</gene>
<evidence type="ECO:0000313" key="1">
    <source>
        <dbReference type="EMBL" id="GAA3154273.1"/>
    </source>
</evidence>
<keyword evidence="2" id="KW-1185">Reference proteome</keyword>
<comment type="caution">
    <text evidence="1">The sequence shown here is derived from an EMBL/GenBank/DDBJ whole genome shotgun (WGS) entry which is preliminary data.</text>
</comment>
<reference evidence="2" key="1">
    <citation type="journal article" date="2019" name="Int. J. Syst. Evol. Microbiol.">
        <title>The Global Catalogue of Microorganisms (GCM) 10K type strain sequencing project: providing services to taxonomists for standard genome sequencing and annotation.</title>
        <authorList>
            <consortium name="The Broad Institute Genomics Platform"/>
            <consortium name="The Broad Institute Genome Sequencing Center for Infectious Disease"/>
            <person name="Wu L."/>
            <person name="Ma J."/>
        </authorList>
    </citation>
    <scope>NUCLEOTIDE SEQUENCE [LARGE SCALE GENOMIC DNA]</scope>
    <source>
        <strain evidence="2">JCM 15614</strain>
    </source>
</reference>